<dbReference type="PROSITE" id="PS00086">
    <property type="entry name" value="CYTOCHROME_P450"/>
    <property type="match status" value="1"/>
</dbReference>
<keyword evidence="10" id="KW-0812">Transmembrane</keyword>
<dbReference type="GO" id="GO:0020037">
    <property type="term" value="F:heme binding"/>
    <property type="evidence" value="ECO:0007669"/>
    <property type="project" value="InterPro"/>
</dbReference>
<evidence type="ECO:0000256" key="8">
    <source>
        <dbReference type="PIRSR" id="PIRSR602403-1"/>
    </source>
</evidence>
<evidence type="ECO:0000256" key="3">
    <source>
        <dbReference type="ARBA" id="ARBA00010617"/>
    </source>
</evidence>
<dbReference type="Pfam" id="PF00067">
    <property type="entry name" value="p450"/>
    <property type="match status" value="1"/>
</dbReference>
<accession>A0AAN6TD81</accession>
<dbReference type="GO" id="GO:0005506">
    <property type="term" value="F:iron ion binding"/>
    <property type="evidence" value="ECO:0007669"/>
    <property type="project" value="InterPro"/>
</dbReference>
<organism evidence="11 12">
    <name type="scientific">Canariomyces notabilis</name>
    <dbReference type="NCBI Taxonomy" id="2074819"/>
    <lineage>
        <taxon>Eukaryota</taxon>
        <taxon>Fungi</taxon>
        <taxon>Dikarya</taxon>
        <taxon>Ascomycota</taxon>
        <taxon>Pezizomycotina</taxon>
        <taxon>Sordariomycetes</taxon>
        <taxon>Sordariomycetidae</taxon>
        <taxon>Sordariales</taxon>
        <taxon>Chaetomiaceae</taxon>
        <taxon>Canariomyces</taxon>
    </lineage>
</organism>
<evidence type="ECO:0000313" key="11">
    <source>
        <dbReference type="EMBL" id="KAK4112271.1"/>
    </source>
</evidence>
<sequence length="570" mass="64809">MESLTSGNPIGQAVMSFPGLSIAVAVLAIALFARFNSTRTPKPDLPVVGVPGSKITKKELLEGARKYPDTPFILPMEPPIVVLPIKIQDEVRNLPESVVSFTKEHQRNFFAQYTGIGDHRPEMIQAIRIDLTRHIVSTLPDLQDEVRYAFDKEFGECKDWTPFPLYFKVLRIVALLSGRIFVGRPLSREEEWIQASINYTVDCVKARNAIRDYPVWKRRWVTNSLPEIKKITQYRIRGGQMLEPIMKAQLAKDSVREKIYNAETGDEEGNFIEWLLKYTPEHLRNDPENLALNQMVCKCCVQLADSLVAHRIDYLPQVSFAAVHTSSMATTHAILDLVSRPKYIQILREEIAAVRATDGETIDDEGYVRLKKDSFNKLRKLDSFMKESQRFNPPIYSKFSDIQRTHGSTNVNSASGTRICTSDLALSTGHVLPKGTRICFPSYAVHTDPKTTTYSPEYNPPGYTHPEQFDGLRFYKLRNMPGKEQRHQFATAGPESLVFGWGNHTCPGRFFAANEIKIILVELLMNWDIRLMGDVEQKGGADKRPPNMEVDLVITPNPKAMVELKRRRRS</sequence>
<dbReference type="EMBL" id="MU853343">
    <property type="protein sequence ID" value="KAK4112271.1"/>
    <property type="molecule type" value="Genomic_DNA"/>
</dbReference>
<dbReference type="AlphaFoldDB" id="A0AAN6TD81"/>
<dbReference type="GeneID" id="89932665"/>
<keyword evidence="8 9" id="KW-0349">Heme</keyword>
<evidence type="ECO:0000256" key="4">
    <source>
        <dbReference type="ARBA" id="ARBA00022723"/>
    </source>
</evidence>
<evidence type="ECO:0000256" key="7">
    <source>
        <dbReference type="ARBA" id="ARBA00023033"/>
    </source>
</evidence>
<dbReference type="InterPro" id="IPR017972">
    <property type="entry name" value="Cyt_P450_CS"/>
</dbReference>
<reference evidence="11" key="2">
    <citation type="submission" date="2023-05" db="EMBL/GenBank/DDBJ databases">
        <authorList>
            <consortium name="Lawrence Berkeley National Laboratory"/>
            <person name="Steindorff A."/>
            <person name="Hensen N."/>
            <person name="Bonometti L."/>
            <person name="Westerberg I."/>
            <person name="Brannstrom I.O."/>
            <person name="Guillou S."/>
            <person name="Cros-Aarteil S."/>
            <person name="Calhoun S."/>
            <person name="Haridas S."/>
            <person name="Kuo A."/>
            <person name="Mondo S."/>
            <person name="Pangilinan J."/>
            <person name="Riley R."/>
            <person name="Labutti K."/>
            <person name="Andreopoulos B."/>
            <person name="Lipzen A."/>
            <person name="Chen C."/>
            <person name="Yanf M."/>
            <person name="Daum C."/>
            <person name="Ng V."/>
            <person name="Clum A."/>
            <person name="Ohm R."/>
            <person name="Martin F."/>
            <person name="Silar P."/>
            <person name="Natvig D."/>
            <person name="Lalanne C."/>
            <person name="Gautier V."/>
            <person name="Ament-Velasquez S.L."/>
            <person name="Kruys A."/>
            <person name="Hutchinson M.I."/>
            <person name="Powell A.J."/>
            <person name="Barry K."/>
            <person name="Miller A.N."/>
            <person name="Grigoriev I.V."/>
            <person name="Debuchy R."/>
            <person name="Gladieux P."/>
            <person name="Thoren M.H."/>
            <person name="Johannesson H."/>
        </authorList>
    </citation>
    <scope>NUCLEOTIDE SEQUENCE</scope>
    <source>
        <strain evidence="11">CBS 508.74</strain>
    </source>
</reference>
<dbReference type="PANTHER" id="PTHR46206:SF6">
    <property type="entry name" value="CYTOCHROME P450 MONOOXYGENASE AN1598-RELATED"/>
    <property type="match status" value="1"/>
</dbReference>
<keyword evidence="10" id="KW-1133">Transmembrane helix</keyword>
<evidence type="ECO:0000256" key="2">
    <source>
        <dbReference type="ARBA" id="ARBA00004167"/>
    </source>
</evidence>
<keyword evidence="4 8" id="KW-0479">Metal-binding</keyword>
<evidence type="ECO:0000256" key="10">
    <source>
        <dbReference type="SAM" id="Phobius"/>
    </source>
</evidence>
<comment type="cofactor">
    <cofactor evidence="1 8">
        <name>heme</name>
        <dbReference type="ChEBI" id="CHEBI:30413"/>
    </cofactor>
</comment>
<dbReference type="CDD" id="cd11041">
    <property type="entry name" value="CYP503A1-like"/>
    <property type="match status" value="1"/>
</dbReference>
<dbReference type="InterPro" id="IPR002403">
    <property type="entry name" value="Cyt_P450_E_grp-IV"/>
</dbReference>
<dbReference type="PANTHER" id="PTHR46206">
    <property type="entry name" value="CYTOCHROME P450"/>
    <property type="match status" value="1"/>
</dbReference>
<comment type="caution">
    <text evidence="11">The sequence shown here is derived from an EMBL/GenBank/DDBJ whole genome shotgun (WGS) entry which is preliminary data.</text>
</comment>
<evidence type="ECO:0000256" key="6">
    <source>
        <dbReference type="ARBA" id="ARBA00023004"/>
    </source>
</evidence>
<dbReference type="GO" id="GO:0004497">
    <property type="term" value="F:monooxygenase activity"/>
    <property type="evidence" value="ECO:0007669"/>
    <property type="project" value="UniProtKB-KW"/>
</dbReference>
<evidence type="ECO:0000256" key="9">
    <source>
        <dbReference type="RuleBase" id="RU000461"/>
    </source>
</evidence>
<evidence type="ECO:0000256" key="5">
    <source>
        <dbReference type="ARBA" id="ARBA00023002"/>
    </source>
</evidence>
<dbReference type="Proteomes" id="UP001302812">
    <property type="component" value="Unassembled WGS sequence"/>
</dbReference>
<dbReference type="SUPFAM" id="SSF48264">
    <property type="entry name" value="Cytochrome P450"/>
    <property type="match status" value="1"/>
</dbReference>
<keyword evidence="10" id="KW-0472">Membrane</keyword>
<protein>
    <submittedName>
        <fullName evidence="11">Cytochrome P450</fullName>
    </submittedName>
</protein>
<gene>
    <name evidence="11" type="ORF">N656DRAFT_117882</name>
</gene>
<keyword evidence="7 9" id="KW-0503">Monooxygenase</keyword>
<comment type="similarity">
    <text evidence="3 9">Belongs to the cytochrome P450 family.</text>
</comment>
<evidence type="ECO:0000256" key="1">
    <source>
        <dbReference type="ARBA" id="ARBA00001971"/>
    </source>
</evidence>
<feature type="binding site" description="axial binding residue" evidence="8">
    <location>
        <position position="506"/>
    </location>
    <ligand>
        <name>heme</name>
        <dbReference type="ChEBI" id="CHEBI:30413"/>
    </ligand>
    <ligandPart>
        <name>Fe</name>
        <dbReference type="ChEBI" id="CHEBI:18248"/>
    </ligandPart>
</feature>
<dbReference type="Gene3D" id="1.10.630.10">
    <property type="entry name" value="Cytochrome P450"/>
    <property type="match status" value="1"/>
</dbReference>
<proteinExistence type="inferred from homology"/>
<keyword evidence="5 9" id="KW-0560">Oxidoreductase</keyword>
<keyword evidence="6 8" id="KW-0408">Iron</keyword>
<dbReference type="InterPro" id="IPR036396">
    <property type="entry name" value="Cyt_P450_sf"/>
</dbReference>
<dbReference type="PRINTS" id="PR00465">
    <property type="entry name" value="EP450IV"/>
</dbReference>
<dbReference type="RefSeq" id="XP_064669841.1">
    <property type="nucleotide sequence ID" value="XM_064808542.1"/>
</dbReference>
<dbReference type="InterPro" id="IPR001128">
    <property type="entry name" value="Cyt_P450"/>
</dbReference>
<evidence type="ECO:0000313" key="12">
    <source>
        <dbReference type="Proteomes" id="UP001302812"/>
    </source>
</evidence>
<comment type="subcellular location">
    <subcellularLocation>
        <location evidence="2">Membrane</location>
        <topology evidence="2">Single-pass membrane protein</topology>
    </subcellularLocation>
</comment>
<dbReference type="GO" id="GO:0016705">
    <property type="term" value="F:oxidoreductase activity, acting on paired donors, with incorporation or reduction of molecular oxygen"/>
    <property type="evidence" value="ECO:0007669"/>
    <property type="project" value="InterPro"/>
</dbReference>
<dbReference type="GO" id="GO:0016020">
    <property type="term" value="C:membrane"/>
    <property type="evidence" value="ECO:0007669"/>
    <property type="project" value="UniProtKB-SubCell"/>
</dbReference>
<name>A0AAN6TD81_9PEZI</name>
<reference evidence="11" key="1">
    <citation type="journal article" date="2023" name="Mol. Phylogenet. Evol.">
        <title>Genome-scale phylogeny and comparative genomics of the fungal order Sordariales.</title>
        <authorList>
            <person name="Hensen N."/>
            <person name="Bonometti L."/>
            <person name="Westerberg I."/>
            <person name="Brannstrom I.O."/>
            <person name="Guillou S."/>
            <person name="Cros-Aarteil S."/>
            <person name="Calhoun S."/>
            <person name="Haridas S."/>
            <person name="Kuo A."/>
            <person name="Mondo S."/>
            <person name="Pangilinan J."/>
            <person name="Riley R."/>
            <person name="LaButti K."/>
            <person name="Andreopoulos B."/>
            <person name="Lipzen A."/>
            <person name="Chen C."/>
            <person name="Yan M."/>
            <person name="Daum C."/>
            <person name="Ng V."/>
            <person name="Clum A."/>
            <person name="Steindorff A."/>
            <person name="Ohm R.A."/>
            <person name="Martin F."/>
            <person name="Silar P."/>
            <person name="Natvig D.O."/>
            <person name="Lalanne C."/>
            <person name="Gautier V."/>
            <person name="Ament-Velasquez S.L."/>
            <person name="Kruys A."/>
            <person name="Hutchinson M.I."/>
            <person name="Powell A.J."/>
            <person name="Barry K."/>
            <person name="Miller A.N."/>
            <person name="Grigoriev I.V."/>
            <person name="Debuchy R."/>
            <person name="Gladieux P."/>
            <person name="Hiltunen Thoren M."/>
            <person name="Johannesson H."/>
        </authorList>
    </citation>
    <scope>NUCLEOTIDE SEQUENCE</scope>
    <source>
        <strain evidence="11">CBS 508.74</strain>
    </source>
</reference>
<keyword evidence="12" id="KW-1185">Reference proteome</keyword>
<feature type="transmembrane region" description="Helical" evidence="10">
    <location>
        <begin position="12"/>
        <end position="33"/>
    </location>
</feature>